<keyword evidence="2" id="KW-1185">Reference proteome</keyword>
<accession>A0ABM7GSK0</accession>
<dbReference type="Proteomes" id="UP000289555">
    <property type="component" value="Chromosome"/>
</dbReference>
<dbReference type="Gene3D" id="1.10.10.60">
    <property type="entry name" value="Homeodomain-like"/>
    <property type="match status" value="1"/>
</dbReference>
<dbReference type="EMBL" id="AP019416">
    <property type="protein sequence ID" value="BBI53817.1"/>
    <property type="molecule type" value="Genomic_DNA"/>
</dbReference>
<evidence type="ECO:0000313" key="2">
    <source>
        <dbReference type="Proteomes" id="UP000289555"/>
    </source>
</evidence>
<gene>
    <name evidence="1" type="ORF">HORIV_62380</name>
</gene>
<name>A0ABM7GSK0_9GAMM</name>
<evidence type="ECO:0008006" key="3">
    <source>
        <dbReference type="Google" id="ProtNLM"/>
    </source>
</evidence>
<organism evidence="1 2">
    <name type="scientific">Vreelandella olivaria</name>
    <dbReference type="NCBI Taxonomy" id="390919"/>
    <lineage>
        <taxon>Bacteria</taxon>
        <taxon>Pseudomonadati</taxon>
        <taxon>Pseudomonadota</taxon>
        <taxon>Gammaproteobacteria</taxon>
        <taxon>Oceanospirillales</taxon>
        <taxon>Halomonadaceae</taxon>
        <taxon>Vreelandella</taxon>
    </lineage>
</organism>
<dbReference type="InterPro" id="IPR009057">
    <property type="entry name" value="Homeodomain-like_sf"/>
</dbReference>
<evidence type="ECO:0000313" key="1">
    <source>
        <dbReference type="EMBL" id="BBI53817.1"/>
    </source>
</evidence>
<reference evidence="2" key="1">
    <citation type="journal article" date="2019" name="Microbiol. Resour. Announc.">
        <title>Complete Genome Sequence of Halomonas olivaria, a Moderately Halophilic Bacterium Isolated from Olive Processing Effluents, Obtained by Nanopore Sequencing.</title>
        <authorList>
            <person name="Nagata S."/>
            <person name="Ii K.M."/>
            <person name="Tsukimi T."/>
            <person name="Miura M.C."/>
            <person name="Galipon J."/>
            <person name="Arakawa K."/>
        </authorList>
    </citation>
    <scope>NUCLEOTIDE SEQUENCE [LARGE SCALE GENOMIC DNA]</scope>
    <source>
        <strain evidence="2">TYRC17</strain>
    </source>
</reference>
<proteinExistence type="predicted"/>
<protein>
    <recommendedName>
        <fullName evidence="3">HTH tetR-type domain-containing protein</fullName>
    </recommendedName>
</protein>
<sequence length="66" mass="7906">MARTQDEIRQTNVKKILLAAEQLFAEKRLRRCLYGEIAQMAELPKSNVHYYFSTKKPCTRMCYWSF</sequence>
<dbReference type="SUPFAM" id="SSF46689">
    <property type="entry name" value="Homeodomain-like"/>
    <property type="match status" value="1"/>
</dbReference>